<dbReference type="OMA" id="QGLNCLI"/>
<accession>A0A553PG94</accession>
<organism evidence="3 4">
    <name type="scientific">Tigriopus californicus</name>
    <name type="common">Marine copepod</name>
    <dbReference type="NCBI Taxonomy" id="6832"/>
    <lineage>
        <taxon>Eukaryota</taxon>
        <taxon>Metazoa</taxon>
        <taxon>Ecdysozoa</taxon>
        <taxon>Arthropoda</taxon>
        <taxon>Crustacea</taxon>
        <taxon>Multicrustacea</taxon>
        <taxon>Hexanauplia</taxon>
        <taxon>Copepoda</taxon>
        <taxon>Harpacticoida</taxon>
        <taxon>Harpacticidae</taxon>
        <taxon>Tigriopus</taxon>
    </lineage>
</organism>
<dbReference type="SUPFAM" id="SSF51735">
    <property type="entry name" value="NAD(P)-binding Rossmann-fold domains"/>
    <property type="match status" value="1"/>
</dbReference>
<dbReference type="PRINTS" id="PR00081">
    <property type="entry name" value="GDHRDH"/>
</dbReference>
<dbReference type="InterPro" id="IPR051468">
    <property type="entry name" value="Fungal_SecMetab_SDRs"/>
</dbReference>
<name>A0A553PG94_TIGCA</name>
<dbReference type="CDD" id="cd05325">
    <property type="entry name" value="carb_red_sniffer_like_SDR_c"/>
    <property type="match status" value="1"/>
</dbReference>
<sequence>MSPKNILITGCNRGIGLEFVKQYLTGANPPTHLFATCRNPDKAPELVELSKAHSNLHVLTLDVTNHASFPELVHSISQVVDQEGLNLVLNNAGLLPSEKEGGVTPEKMREAFEVNTIAPLFLSKALLPLVKIAAQKDASAPMGIEKGAIVLMSTAVASISENSGGGNTAYRASKTALNQVMKNLSIELKSDGILVMALHPGWVMTDMGGPNALINTETSVGGMIKTLSALTDKDHASFLRYDGTGIG</sequence>
<reference evidence="3 4" key="1">
    <citation type="journal article" date="2018" name="Nat. Ecol. Evol.">
        <title>Genomic signatures of mitonuclear coevolution across populations of Tigriopus californicus.</title>
        <authorList>
            <person name="Barreto F.S."/>
            <person name="Watson E.T."/>
            <person name="Lima T.G."/>
            <person name="Willett C.S."/>
            <person name="Edmands S."/>
            <person name="Li W."/>
            <person name="Burton R.S."/>
        </authorList>
    </citation>
    <scope>NUCLEOTIDE SEQUENCE [LARGE SCALE GENOMIC DNA]</scope>
    <source>
        <strain evidence="3 4">San Diego</strain>
    </source>
</reference>
<dbReference type="Pfam" id="PF00106">
    <property type="entry name" value="adh_short"/>
    <property type="match status" value="1"/>
</dbReference>
<dbReference type="InterPro" id="IPR002347">
    <property type="entry name" value="SDR_fam"/>
</dbReference>
<comment type="caution">
    <text evidence="3">The sequence shown here is derived from an EMBL/GenBank/DDBJ whole genome shotgun (WGS) entry which is preliminary data.</text>
</comment>
<dbReference type="GO" id="GO:0016491">
    <property type="term" value="F:oxidoreductase activity"/>
    <property type="evidence" value="ECO:0007669"/>
    <property type="project" value="UniProtKB-KW"/>
</dbReference>
<dbReference type="PANTHER" id="PTHR43544:SF7">
    <property type="entry name" value="NADB-LER2"/>
    <property type="match status" value="1"/>
</dbReference>
<proteinExistence type="predicted"/>
<dbReference type="Proteomes" id="UP000318571">
    <property type="component" value="Chromosome 5"/>
</dbReference>
<evidence type="ECO:0000256" key="2">
    <source>
        <dbReference type="ARBA" id="ARBA00023002"/>
    </source>
</evidence>
<protein>
    <recommendedName>
        <fullName evidence="5">C-factor</fullName>
    </recommendedName>
</protein>
<evidence type="ECO:0000256" key="1">
    <source>
        <dbReference type="ARBA" id="ARBA00022857"/>
    </source>
</evidence>
<dbReference type="InterPro" id="IPR036291">
    <property type="entry name" value="NAD(P)-bd_dom_sf"/>
</dbReference>
<dbReference type="EMBL" id="VCGU01000004">
    <property type="protein sequence ID" value="TRY76693.1"/>
    <property type="molecule type" value="Genomic_DNA"/>
</dbReference>
<keyword evidence="1" id="KW-0521">NADP</keyword>
<evidence type="ECO:0000313" key="3">
    <source>
        <dbReference type="EMBL" id="TRY76693.1"/>
    </source>
</evidence>
<evidence type="ECO:0008006" key="5">
    <source>
        <dbReference type="Google" id="ProtNLM"/>
    </source>
</evidence>
<dbReference type="AlphaFoldDB" id="A0A553PG94"/>
<keyword evidence="4" id="KW-1185">Reference proteome</keyword>
<gene>
    <name evidence="3" type="ORF">TCAL_07908</name>
</gene>
<dbReference type="PANTHER" id="PTHR43544">
    <property type="entry name" value="SHORT-CHAIN DEHYDROGENASE/REDUCTASE"/>
    <property type="match status" value="1"/>
</dbReference>
<dbReference type="Gene3D" id="3.40.50.720">
    <property type="entry name" value="NAD(P)-binding Rossmann-like Domain"/>
    <property type="match status" value="1"/>
</dbReference>
<dbReference type="GO" id="GO:0005737">
    <property type="term" value="C:cytoplasm"/>
    <property type="evidence" value="ECO:0007669"/>
    <property type="project" value="TreeGrafter"/>
</dbReference>
<keyword evidence="2" id="KW-0560">Oxidoreductase</keyword>
<evidence type="ECO:0000313" key="4">
    <source>
        <dbReference type="Proteomes" id="UP000318571"/>
    </source>
</evidence>